<dbReference type="Gene3D" id="3.40.605.10">
    <property type="entry name" value="Aldehyde Dehydrogenase, Chain A, domain 1"/>
    <property type="match status" value="1"/>
</dbReference>
<accession>A0ABD5SFY6</accession>
<dbReference type="FunFam" id="3.40.605.10:FF:000026">
    <property type="entry name" value="Aldehyde dehydrogenase, putative"/>
    <property type="match status" value="1"/>
</dbReference>
<dbReference type="Proteomes" id="UP001596442">
    <property type="component" value="Unassembled WGS sequence"/>
</dbReference>
<dbReference type="InterPro" id="IPR016161">
    <property type="entry name" value="Ald_DH/histidinol_DH"/>
</dbReference>
<name>A0ABD5SFY6_9EURY</name>
<sequence length="32" mass="3546">MAPFGGYKQSGNGREFGDEGLHEFMETKALQL</sequence>
<dbReference type="InterPro" id="IPR015590">
    <property type="entry name" value="Aldehyde_DH_dom"/>
</dbReference>
<dbReference type="EMBL" id="JBHSWW010000695">
    <property type="protein sequence ID" value="MFC6755307.1"/>
    <property type="molecule type" value="Genomic_DNA"/>
</dbReference>
<organism evidence="3 4">
    <name type="scientific">Halorubrum tibetense</name>
    <dbReference type="NCBI Taxonomy" id="175631"/>
    <lineage>
        <taxon>Archaea</taxon>
        <taxon>Methanobacteriati</taxon>
        <taxon>Methanobacteriota</taxon>
        <taxon>Stenosarchaea group</taxon>
        <taxon>Halobacteria</taxon>
        <taxon>Halobacteriales</taxon>
        <taxon>Haloferacaceae</taxon>
        <taxon>Halorubrum</taxon>
    </lineage>
</organism>
<reference evidence="3 4" key="1">
    <citation type="journal article" date="2019" name="Int. J. Syst. Evol. Microbiol.">
        <title>The Global Catalogue of Microorganisms (GCM) 10K type strain sequencing project: providing services to taxonomists for standard genome sequencing and annotation.</title>
        <authorList>
            <consortium name="The Broad Institute Genomics Platform"/>
            <consortium name="The Broad Institute Genome Sequencing Center for Infectious Disease"/>
            <person name="Wu L."/>
            <person name="Ma J."/>
        </authorList>
    </citation>
    <scope>NUCLEOTIDE SEQUENCE [LARGE SCALE GENOMIC DNA]</scope>
    <source>
        <strain evidence="3 4">CGMCC 1.3239</strain>
    </source>
</reference>
<dbReference type="Pfam" id="PF00171">
    <property type="entry name" value="Aldedh"/>
    <property type="match status" value="1"/>
</dbReference>
<feature type="domain" description="Aldehyde dehydrogenase" evidence="2">
    <location>
        <begin position="2"/>
        <end position="29"/>
    </location>
</feature>
<evidence type="ECO:0000259" key="2">
    <source>
        <dbReference type="Pfam" id="PF00171"/>
    </source>
</evidence>
<dbReference type="RefSeq" id="WP_379784321.1">
    <property type="nucleotide sequence ID" value="NZ_JBHSWW010000695.1"/>
</dbReference>
<protein>
    <submittedName>
        <fullName evidence="3">Aldehyde dehydrogenase family protein</fullName>
    </submittedName>
</protein>
<keyword evidence="4" id="KW-1185">Reference proteome</keyword>
<evidence type="ECO:0000313" key="4">
    <source>
        <dbReference type="Proteomes" id="UP001596442"/>
    </source>
</evidence>
<proteinExistence type="predicted"/>
<comment type="caution">
    <text evidence="3">The sequence shown here is derived from an EMBL/GenBank/DDBJ whole genome shotgun (WGS) entry which is preliminary data.</text>
</comment>
<dbReference type="InterPro" id="IPR016162">
    <property type="entry name" value="Ald_DH_N"/>
</dbReference>
<dbReference type="SUPFAM" id="SSF53720">
    <property type="entry name" value="ALDH-like"/>
    <property type="match status" value="1"/>
</dbReference>
<gene>
    <name evidence="3" type="ORF">ACFQEU_17805</name>
</gene>
<evidence type="ECO:0000313" key="3">
    <source>
        <dbReference type="EMBL" id="MFC6755307.1"/>
    </source>
</evidence>
<dbReference type="AlphaFoldDB" id="A0ABD5SFY6"/>
<evidence type="ECO:0000256" key="1">
    <source>
        <dbReference type="SAM" id="MobiDB-lite"/>
    </source>
</evidence>
<feature type="region of interest" description="Disordered" evidence="1">
    <location>
        <begin position="1"/>
        <end position="20"/>
    </location>
</feature>